<keyword evidence="3" id="KW-1185">Reference proteome</keyword>
<comment type="caution">
    <text evidence="2">The sequence shown here is derived from an EMBL/GenBank/DDBJ whole genome shotgun (WGS) entry which is preliminary data.</text>
</comment>
<name>A0ABS6C6P4_9CLOT</name>
<gene>
    <name evidence="2" type="ORF">KPL27_13410</name>
</gene>
<keyword evidence="1" id="KW-1133">Transmembrane helix</keyword>
<dbReference type="EMBL" id="JAHLDG010000031">
    <property type="protein sequence ID" value="MBU3221062.1"/>
    <property type="molecule type" value="Genomic_DNA"/>
</dbReference>
<keyword evidence="1" id="KW-0472">Membrane</keyword>
<dbReference type="Proteomes" id="UP000740830">
    <property type="component" value="Unassembled WGS sequence"/>
</dbReference>
<protein>
    <submittedName>
        <fullName evidence="2">Uncharacterized protein</fullName>
    </submittedName>
</protein>
<keyword evidence="1" id="KW-0812">Transmembrane</keyword>
<organism evidence="2 3">
    <name type="scientific">Clostridium algidicarnis</name>
    <dbReference type="NCBI Taxonomy" id="37659"/>
    <lineage>
        <taxon>Bacteria</taxon>
        <taxon>Bacillati</taxon>
        <taxon>Bacillota</taxon>
        <taxon>Clostridia</taxon>
        <taxon>Eubacteriales</taxon>
        <taxon>Clostridiaceae</taxon>
        <taxon>Clostridium</taxon>
    </lineage>
</organism>
<evidence type="ECO:0000256" key="1">
    <source>
        <dbReference type="SAM" id="Phobius"/>
    </source>
</evidence>
<sequence>MKKKRAIIRILLMTMIISLNIYNVSFKRIKFSDKYFKNDDYIIVVSIGGASIGVEDRDEKEKVIKHMNSTKYFYGFNLRPGGDSPDARIEILNKDRNNVEGLTFFGEKLMHRRVDESYWQSYWASMDQRDKLKRLYNDLEKRSK</sequence>
<accession>A0ABS6C6P4</accession>
<proteinExistence type="predicted"/>
<reference evidence="2 3" key="1">
    <citation type="submission" date="2021-06" db="EMBL/GenBank/DDBJ databases">
        <title>Clostridia strains as spoilage organisms.</title>
        <authorList>
            <person name="Wambui J."/>
            <person name="Stephan R."/>
            <person name="Stevens M.J.A."/>
        </authorList>
    </citation>
    <scope>NUCLEOTIDE SEQUENCE [LARGE SCALE GENOMIC DNA]</scope>
    <source>
        <strain evidence="2 3">CM013</strain>
    </source>
</reference>
<feature type="transmembrane region" description="Helical" evidence="1">
    <location>
        <begin position="6"/>
        <end position="24"/>
    </location>
</feature>
<dbReference type="RefSeq" id="WP_216101299.1">
    <property type="nucleotide sequence ID" value="NZ_JAHLDG010000031.1"/>
</dbReference>
<evidence type="ECO:0000313" key="3">
    <source>
        <dbReference type="Proteomes" id="UP000740830"/>
    </source>
</evidence>
<evidence type="ECO:0000313" key="2">
    <source>
        <dbReference type="EMBL" id="MBU3221062.1"/>
    </source>
</evidence>